<dbReference type="InterPro" id="IPR001394">
    <property type="entry name" value="Peptidase_C19_UCH"/>
</dbReference>
<feature type="compositionally biased region" description="Low complexity" evidence="1">
    <location>
        <begin position="182"/>
        <end position="194"/>
    </location>
</feature>
<dbReference type="CDD" id="cd02257">
    <property type="entry name" value="Peptidase_C19"/>
    <property type="match status" value="1"/>
</dbReference>
<dbReference type="GO" id="GO:0005829">
    <property type="term" value="C:cytosol"/>
    <property type="evidence" value="ECO:0007669"/>
    <property type="project" value="TreeGrafter"/>
</dbReference>
<dbReference type="PROSITE" id="PS50235">
    <property type="entry name" value="USP_3"/>
    <property type="match status" value="1"/>
</dbReference>
<dbReference type="Pfam" id="PF00443">
    <property type="entry name" value="UCH"/>
    <property type="match status" value="1"/>
</dbReference>
<dbReference type="EMBL" id="JAADJZ010000001">
    <property type="protein sequence ID" value="KAF2878169.1"/>
    <property type="molecule type" value="Genomic_DNA"/>
</dbReference>
<dbReference type="InterPro" id="IPR018200">
    <property type="entry name" value="USP_CS"/>
</dbReference>
<evidence type="ECO:0000256" key="1">
    <source>
        <dbReference type="SAM" id="MobiDB-lite"/>
    </source>
</evidence>
<dbReference type="GO" id="GO:0016579">
    <property type="term" value="P:protein deubiquitination"/>
    <property type="evidence" value="ECO:0007669"/>
    <property type="project" value="InterPro"/>
</dbReference>
<keyword evidence="4" id="KW-1185">Reference proteome</keyword>
<evidence type="ECO:0000313" key="3">
    <source>
        <dbReference type="EMBL" id="KAF2878169.1"/>
    </source>
</evidence>
<dbReference type="SUPFAM" id="SSF54001">
    <property type="entry name" value="Cysteine proteinases"/>
    <property type="match status" value="1"/>
</dbReference>
<dbReference type="GO" id="GO:0004843">
    <property type="term" value="F:cysteine-type deubiquitinase activity"/>
    <property type="evidence" value="ECO:0007669"/>
    <property type="project" value="InterPro"/>
</dbReference>
<dbReference type="PROSITE" id="PS00973">
    <property type="entry name" value="USP_2"/>
    <property type="match status" value="1"/>
</dbReference>
<dbReference type="OrthoDB" id="3787839at2759"/>
<protein>
    <recommendedName>
        <fullName evidence="2">USP domain-containing protein</fullName>
    </recommendedName>
</protein>
<proteinExistence type="predicted"/>
<dbReference type="GO" id="GO:0005634">
    <property type="term" value="C:nucleus"/>
    <property type="evidence" value="ECO:0007669"/>
    <property type="project" value="TreeGrafter"/>
</dbReference>
<evidence type="ECO:0000259" key="2">
    <source>
        <dbReference type="PROSITE" id="PS50235"/>
    </source>
</evidence>
<dbReference type="AlphaFoldDB" id="A0A7C8IF87"/>
<dbReference type="Proteomes" id="UP000481861">
    <property type="component" value="Unassembled WGS sequence"/>
</dbReference>
<dbReference type="InterPro" id="IPR050164">
    <property type="entry name" value="Peptidase_C19"/>
</dbReference>
<organism evidence="3 4">
    <name type="scientific">Massariosphaeria phaeospora</name>
    <dbReference type="NCBI Taxonomy" id="100035"/>
    <lineage>
        <taxon>Eukaryota</taxon>
        <taxon>Fungi</taxon>
        <taxon>Dikarya</taxon>
        <taxon>Ascomycota</taxon>
        <taxon>Pezizomycotina</taxon>
        <taxon>Dothideomycetes</taxon>
        <taxon>Pleosporomycetidae</taxon>
        <taxon>Pleosporales</taxon>
        <taxon>Pleosporales incertae sedis</taxon>
        <taxon>Massariosphaeria</taxon>
    </lineage>
</organism>
<feature type="compositionally biased region" description="Pro residues" evidence="1">
    <location>
        <begin position="195"/>
        <end position="220"/>
    </location>
</feature>
<gene>
    <name evidence="3" type="ORF">BDV95DRAFT_663376</name>
</gene>
<name>A0A7C8IF87_9PLEO</name>
<sequence>MVQTRERARLARLAAIPASFALKSPLQIKYDQVVSRIGKKWPRGFGSSRSRGIRGNGFNCYQNSALQAFMHQPAFLNWIMTHNKPIPNSRSNGVINPCSANPPAYFLSAVPPTCAACAFKVLINTYWNLNPPSDPIPCTAPGVVGLVQIGYDSGEFQRGLQLDANDFYNLLQIRTAVATASPQNQAVQNQAVQNQPPPNQPPPKQPPPNQAPPNQPPQNPPITWEGQYKALYHIRAPSTFVCHLCSHSRSGPILDEPSLILHTRQNSTSLLNELLALFDDDLVVACTNCNVNLARQHMAYRIEAAPHILKINLNIMNGGNATGSIQWKIRAGINVLNTLDLTHLQTHNSLPLTYKLSSVIAHEGSGRTGHYLATCRGPKDVISSLADAQREVVTQAHLTRNPQRIGTWSGDFNVHTATYIRDESQWTAAQRRLAQMVVTDLSYTNVLAGTFSSLY</sequence>
<accession>A0A7C8IF87</accession>
<dbReference type="Gene3D" id="3.90.70.10">
    <property type="entry name" value="Cysteine proteinases"/>
    <property type="match status" value="1"/>
</dbReference>
<dbReference type="InterPro" id="IPR028889">
    <property type="entry name" value="USP"/>
</dbReference>
<feature type="domain" description="USP" evidence="2">
    <location>
        <begin position="51"/>
        <end position="455"/>
    </location>
</feature>
<reference evidence="3 4" key="1">
    <citation type="submission" date="2020-01" db="EMBL/GenBank/DDBJ databases">
        <authorList>
            <consortium name="DOE Joint Genome Institute"/>
            <person name="Haridas S."/>
            <person name="Albert R."/>
            <person name="Binder M."/>
            <person name="Bloem J."/>
            <person name="Labutti K."/>
            <person name="Salamov A."/>
            <person name="Andreopoulos B."/>
            <person name="Baker S.E."/>
            <person name="Barry K."/>
            <person name="Bills G."/>
            <person name="Bluhm B.H."/>
            <person name="Cannon C."/>
            <person name="Castanera R."/>
            <person name="Culley D.E."/>
            <person name="Daum C."/>
            <person name="Ezra D."/>
            <person name="Gonzalez J.B."/>
            <person name="Henrissat B."/>
            <person name="Kuo A."/>
            <person name="Liang C."/>
            <person name="Lipzen A."/>
            <person name="Lutzoni F."/>
            <person name="Magnuson J."/>
            <person name="Mondo S."/>
            <person name="Nolan M."/>
            <person name="Ohm R."/>
            <person name="Pangilinan J."/>
            <person name="Park H.-J.H."/>
            <person name="Ramirez L."/>
            <person name="Alfaro M."/>
            <person name="Sun H."/>
            <person name="Tritt A."/>
            <person name="Yoshinaga Y."/>
            <person name="Zwiers L.-H.L."/>
            <person name="Turgeon B.G."/>
            <person name="Goodwin S.B."/>
            <person name="Spatafora J.W."/>
            <person name="Crous P.W."/>
            <person name="Grigoriev I.V."/>
        </authorList>
    </citation>
    <scope>NUCLEOTIDE SEQUENCE [LARGE SCALE GENOMIC DNA]</scope>
    <source>
        <strain evidence="3 4">CBS 611.86</strain>
    </source>
</reference>
<feature type="region of interest" description="Disordered" evidence="1">
    <location>
        <begin position="182"/>
        <end position="222"/>
    </location>
</feature>
<evidence type="ECO:0000313" key="4">
    <source>
        <dbReference type="Proteomes" id="UP000481861"/>
    </source>
</evidence>
<comment type="caution">
    <text evidence="3">The sequence shown here is derived from an EMBL/GenBank/DDBJ whole genome shotgun (WGS) entry which is preliminary data.</text>
</comment>
<dbReference type="InterPro" id="IPR038765">
    <property type="entry name" value="Papain-like_cys_pep_sf"/>
</dbReference>
<dbReference type="PANTHER" id="PTHR24006">
    <property type="entry name" value="UBIQUITIN CARBOXYL-TERMINAL HYDROLASE"/>
    <property type="match status" value="1"/>
</dbReference>